<evidence type="ECO:0000313" key="4">
    <source>
        <dbReference type="Proteomes" id="UP001244490"/>
    </source>
</evidence>
<evidence type="ECO:0000313" key="3">
    <source>
        <dbReference type="EMBL" id="MDP0971901.1"/>
    </source>
</evidence>
<reference evidence="3" key="1">
    <citation type="submission" date="2023-07" db="EMBL/GenBank/DDBJ databases">
        <authorList>
            <person name="Peng Z."/>
        </authorList>
    </citation>
    <scope>NUCLEOTIDE SEQUENCE</scope>
    <source>
        <strain evidence="3">KP219</strain>
    </source>
</reference>
<dbReference type="GO" id="GO:0006281">
    <property type="term" value="P:DNA repair"/>
    <property type="evidence" value="ECO:0007669"/>
    <property type="project" value="InterPro"/>
</dbReference>
<accession>A0AAW8AT32</accession>
<dbReference type="InterPro" id="IPR012309">
    <property type="entry name" value="DNA_ligase_ATP-dep_C"/>
</dbReference>
<dbReference type="InterPro" id="IPR012340">
    <property type="entry name" value="NA-bd_OB-fold"/>
</dbReference>
<gene>
    <name evidence="3" type="ORF">Q6294_33750</name>
</gene>
<dbReference type="SUPFAM" id="SSF50249">
    <property type="entry name" value="Nucleic acid-binding proteins"/>
    <property type="match status" value="1"/>
</dbReference>
<sequence length="75" mass="8711">RDLESLLAVLEPLRQKESPFEEELPADDRKGAVWVRPELVGEVRFMDWTATGRLRHPSWRGLREDKKPGDVTGRE</sequence>
<feature type="non-terminal residue" evidence="3">
    <location>
        <position position="1"/>
    </location>
</feature>
<comment type="caution">
    <text evidence="3">The sequence shown here is derived from an EMBL/GenBank/DDBJ whole genome shotgun (WGS) entry which is preliminary data.</text>
</comment>
<dbReference type="Gene3D" id="2.40.50.140">
    <property type="entry name" value="Nucleic acid-binding proteins"/>
    <property type="match status" value="1"/>
</dbReference>
<protein>
    <recommendedName>
        <fullName evidence="1">DNA ligase (ATP)</fullName>
        <ecNumber evidence="1">6.5.1.1</ecNumber>
    </recommendedName>
</protein>
<proteinExistence type="predicted"/>
<dbReference type="AlphaFoldDB" id="A0AAW8AT32"/>
<dbReference type="EC" id="6.5.1.1" evidence="1"/>
<dbReference type="CDD" id="cd07971">
    <property type="entry name" value="OBF_DNA_ligase_LigD"/>
    <property type="match status" value="1"/>
</dbReference>
<feature type="domain" description="DNA ligase ATP-dependent C-terminal" evidence="2">
    <location>
        <begin position="2"/>
        <end position="66"/>
    </location>
</feature>
<name>A0AAW8AT32_KLEPN</name>
<evidence type="ECO:0000256" key="1">
    <source>
        <dbReference type="ARBA" id="ARBA00012727"/>
    </source>
</evidence>
<dbReference type="Pfam" id="PF04679">
    <property type="entry name" value="DNA_ligase_A_C"/>
    <property type="match status" value="1"/>
</dbReference>
<dbReference type="EMBL" id="JAUUIA010001392">
    <property type="protein sequence ID" value="MDP0971901.1"/>
    <property type="molecule type" value="Genomic_DNA"/>
</dbReference>
<dbReference type="Proteomes" id="UP001244490">
    <property type="component" value="Unassembled WGS sequence"/>
</dbReference>
<dbReference type="GO" id="GO:0003910">
    <property type="term" value="F:DNA ligase (ATP) activity"/>
    <property type="evidence" value="ECO:0007669"/>
    <property type="project" value="UniProtKB-EC"/>
</dbReference>
<organism evidence="3 4">
    <name type="scientific">Klebsiella pneumoniae</name>
    <dbReference type="NCBI Taxonomy" id="573"/>
    <lineage>
        <taxon>Bacteria</taxon>
        <taxon>Pseudomonadati</taxon>
        <taxon>Pseudomonadota</taxon>
        <taxon>Gammaproteobacteria</taxon>
        <taxon>Enterobacterales</taxon>
        <taxon>Enterobacteriaceae</taxon>
        <taxon>Klebsiella/Raoultella group</taxon>
        <taxon>Klebsiella</taxon>
        <taxon>Klebsiella pneumoniae complex</taxon>
    </lineage>
</organism>
<evidence type="ECO:0000259" key="2">
    <source>
        <dbReference type="Pfam" id="PF04679"/>
    </source>
</evidence>
<dbReference type="GO" id="GO:0006310">
    <property type="term" value="P:DNA recombination"/>
    <property type="evidence" value="ECO:0007669"/>
    <property type="project" value="InterPro"/>
</dbReference>